<keyword evidence="6" id="KW-1185">Reference proteome</keyword>
<dbReference type="CDD" id="cd11875">
    <property type="entry name" value="SH3_CD2AP-like_3"/>
    <property type="match status" value="1"/>
</dbReference>
<accession>A0ABD0ZI28</accession>
<feature type="compositionally biased region" description="Polar residues" evidence="3">
    <location>
        <begin position="79"/>
        <end position="95"/>
    </location>
</feature>
<feature type="non-terminal residue" evidence="5">
    <location>
        <position position="1"/>
    </location>
</feature>
<dbReference type="SUPFAM" id="SSF50044">
    <property type="entry name" value="SH3-domain"/>
    <property type="match status" value="2"/>
</dbReference>
<dbReference type="PRINTS" id="PR00452">
    <property type="entry name" value="SH3DOMAIN"/>
</dbReference>
<evidence type="ECO:0000256" key="1">
    <source>
        <dbReference type="ARBA" id="ARBA00022443"/>
    </source>
</evidence>
<dbReference type="FunFam" id="2.30.30.40:FF:000072">
    <property type="entry name" value="Unconventional Myosin IB"/>
    <property type="match status" value="1"/>
</dbReference>
<dbReference type="InterPro" id="IPR001452">
    <property type="entry name" value="SH3_domain"/>
</dbReference>
<dbReference type="AlphaFoldDB" id="A0ABD0ZI28"/>
<name>A0ABD0ZI28_9HEMI</name>
<dbReference type="PANTHER" id="PTHR14167:SF92">
    <property type="entry name" value="CIN85 AND CD2AP RELATED, ISOFORM J"/>
    <property type="match status" value="1"/>
</dbReference>
<evidence type="ECO:0000256" key="3">
    <source>
        <dbReference type="SAM" id="MobiDB-lite"/>
    </source>
</evidence>
<feature type="domain" description="SH3" evidence="4">
    <location>
        <begin position="107"/>
        <end position="168"/>
    </location>
</feature>
<dbReference type="Pfam" id="PF14604">
    <property type="entry name" value="SH3_9"/>
    <property type="match status" value="2"/>
</dbReference>
<comment type="caution">
    <text evidence="5">The sequence shown here is derived from an EMBL/GenBank/DDBJ whole genome shotgun (WGS) entry which is preliminary data.</text>
</comment>
<dbReference type="InterPro" id="IPR036028">
    <property type="entry name" value="SH3-like_dom_sf"/>
</dbReference>
<evidence type="ECO:0000256" key="2">
    <source>
        <dbReference type="PROSITE-ProRule" id="PRU00192"/>
    </source>
</evidence>
<dbReference type="InterPro" id="IPR050384">
    <property type="entry name" value="Endophilin_SH3RF"/>
</dbReference>
<dbReference type="PROSITE" id="PS50002">
    <property type="entry name" value="SH3"/>
    <property type="match status" value="2"/>
</dbReference>
<feature type="region of interest" description="Disordered" evidence="3">
    <location>
        <begin position="79"/>
        <end position="103"/>
    </location>
</feature>
<sequence length="222" mass="24951">LFNYKPVNEDELELCFGDVIEILGEEEEGWWKGKLRDQIGVFPSNFVAEIMEPSEIKDLSYRKTKTTHEEIFKQSGLSISSNSLQNNPNTSTSNDELSEAPVLPPKPTKEICRVLFPYEAANDDELTLQDGDLITLITKEGQDVGWWKGELKGKVGVFPDNFVVLVPNEELTKPDRPSKVHTTNRIRDSITKPVSNIASSGTTSSSVKKIIETQKQGLYFFI</sequence>
<keyword evidence="1 2" id="KW-0728">SH3 domain</keyword>
<gene>
    <name evidence="5" type="ORF">AAG570_006702</name>
</gene>
<feature type="domain" description="SH3" evidence="4">
    <location>
        <begin position="1"/>
        <end position="52"/>
    </location>
</feature>
<reference evidence="5 6" key="1">
    <citation type="submission" date="2024-07" db="EMBL/GenBank/DDBJ databases">
        <title>Chromosome-level genome assembly of the water stick insect Ranatra chinensis (Heteroptera: Nepidae).</title>
        <authorList>
            <person name="Liu X."/>
        </authorList>
    </citation>
    <scope>NUCLEOTIDE SEQUENCE [LARGE SCALE GENOMIC DNA]</scope>
    <source>
        <strain evidence="5">Cailab_2021Rc</strain>
        <tissue evidence="5">Muscle</tissue>
    </source>
</reference>
<dbReference type="PRINTS" id="PR01887">
    <property type="entry name" value="SPECTRNALPHA"/>
</dbReference>
<dbReference type="PANTHER" id="PTHR14167">
    <property type="entry name" value="SH3 DOMAIN-CONTAINING"/>
    <property type="match status" value="1"/>
</dbReference>
<dbReference type="Gene3D" id="2.30.30.40">
    <property type="entry name" value="SH3 Domains"/>
    <property type="match status" value="2"/>
</dbReference>
<dbReference type="Proteomes" id="UP001558652">
    <property type="component" value="Unassembled WGS sequence"/>
</dbReference>
<evidence type="ECO:0000313" key="5">
    <source>
        <dbReference type="EMBL" id="KAL1139724.1"/>
    </source>
</evidence>
<dbReference type="GO" id="GO:0016192">
    <property type="term" value="P:vesicle-mediated transport"/>
    <property type="evidence" value="ECO:0007669"/>
    <property type="project" value="UniProtKB-ARBA"/>
</dbReference>
<dbReference type="SMART" id="SM00326">
    <property type="entry name" value="SH3"/>
    <property type="match status" value="2"/>
</dbReference>
<evidence type="ECO:0000259" key="4">
    <source>
        <dbReference type="PROSITE" id="PS50002"/>
    </source>
</evidence>
<proteinExistence type="predicted"/>
<protein>
    <recommendedName>
        <fullName evidence="4">SH3 domain-containing protein</fullName>
    </recommendedName>
</protein>
<evidence type="ECO:0000313" key="6">
    <source>
        <dbReference type="Proteomes" id="UP001558652"/>
    </source>
</evidence>
<dbReference type="EMBL" id="JBFDAA010000002">
    <property type="protein sequence ID" value="KAL1139724.1"/>
    <property type="molecule type" value="Genomic_DNA"/>
</dbReference>
<organism evidence="5 6">
    <name type="scientific">Ranatra chinensis</name>
    <dbReference type="NCBI Taxonomy" id="642074"/>
    <lineage>
        <taxon>Eukaryota</taxon>
        <taxon>Metazoa</taxon>
        <taxon>Ecdysozoa</taxon>
        <taxon>Arthropoda</taxon>
        <taxon>Hexapoda</taxon>
        <taxon>Insecta</taxon>
        <taxon>Pterygota</taxon>
        <taxon>Neoptera</taxon>
        <taxon>Paraneoptera</taxon>
        <taxon>Hemiptera</taxon>
        <taxon>Heteroptera</taxon>
        <taxon>Panheteroptera</taxon>
        <taxon>Nepomorpha</taxon>
        <taxon>Nepidae</taxon>
        <taxon>Ranatrinae</taxon>
        <taxon>Ranatra</taxon>
    </lineage>
</organism>